<dbReference type="RefSeq" id="WP_143905345.1">
    <property type="nucleotide sequence ID" value="NZ_CP041765.1"/>
</dbReference>
<evidence type="ECO:0000256" key="1">
    <source>
        <dbReference type="ARBA" id="ARBA00022801"/>
    </source>
</evidence>
<sequence>MSRLLRVRRSLLLTGAFVLFLAVLPATGAAAVPPAQSTGGWTMPRLTVEGQAITDVDGRAVLLRGANFNKLAEYAQNDPPLPTVVPMDGTEFARMARLGFNVVRLNLSWSALEPAPGAFDQAYVDRIRDAVQRAKEHGIYTVLDMHQDAWGPAVGTPDGVACPPGMQPGFGWDGAPAWATLTDGWTTCTIGDLRESAPAVARAFQNFYDNVNGIQDHLVATWARLAAEFKNEPAVAGYDLLNEPNPGLRGPVAAADQLGRFYQRAIGAIRAAEQGGFEHLVFFEPSAIWSGIGVDALPPPQYLTDPLLVFSPHLYAESILLSSDFPTIDQGFELAMAAADVYGAPMWTGEWGWWGDPAVEAAQVDRFVDDLDRYRTGGAWWSWVQACGDPHAVRDGNTEKPQGNLNAIDCPSGAPLGLVEDFARPLSRAYPRAAPGLTEVEDGGFAGTGAGLVEAWYPGAERPRLTTTNVDGVDLARIDGGWRLTGEATGDYSVATQAG</sequence>
<dbReference type="PANTHER" id="PTHR31308">
    <property type="match status" value="1"/>
</dbReference>
<protein>
    <submittedName>
        <fullName evidence="6">Glycoside hydrolase family 5 protein</fullName>
    </submittedName>
</protein>
<dbReference type="OrthoDB" id="4771662at2"/>
<organism evidence="6 7">
    <name type="scientific">Tomitella fengzijianii</name>
    <dbReference type="NCBI Taxonomy" id="2597660"/>
    <lineage>
        <taxon>Bacteria</taxon>
        <taxon>Bacillati</taxon>
        <taxon>Actinomycetota</taxon>
        <taxon>Actinomycetes</taxon>
        <taxon>Mycobacteriales</taxon>
        <taxon>Tomitella</taxon>
    </lineage>
</organism>
<evidence type="ECO:0000313" key="6">
    <source>
        <dbReference type="EMBL" id="QDQ96045.1"/>
    </source>
</evidence>
<feature type="domain" description="Glycoside hydrolase family 5" evidence="5">
    <location>
        <begin position="93"/>
        <end position="384"/>
    </location>
</feature>
<dbReference type="KEGG" id="toy:FO059_00195"/>
<dbReference type="Pfam" id="PF00150">
    <property type="entry name" value="Cellulase"/>
    <property type="match status" value="1"/>
</dbReference>
<accession>A0A516WZ18</accession>
<keyword evidence="2 3" id="KW-0326">Glycosidase</keyword>
<dbReference type="Gene3D" id="3.20.20.80">
    <property type="entry name" value="Glycosidases"/>
    <property type="match status" value="1"/>
</dbReference>
<keyword evidence="1 3" id="KW-0378">Hydrolase</keyword>
<keyword evidence="7" id="KW-1185">Reference proteome</keyword>
<evidence type="ECO:0000259" key="5">
    <source>
        <dbReference type="Pfam" id="PF00150"/>
    </source>
</evidence>
<comment type="similarity">
    <text evidence="3">Belongs to the glycosyl hydrolase 5 (cellulase A) family.</text>
</comment>
<dbReference type="SUPFAM" id="SSF51445">
    <property type="entry name" value="(Trans)glycosidases"/>
    <property type="match status" value="1"/>
</dbReference>
<dbReference type="EMBL" id="CP041765">
    <property type="protein sequence ID" value="QDQ96045.1"/>
    <property type="molecule type" value="Genomic_DNA"/>
</dbReference>
<dbReference type="PANTHER" id="PTHR31308:SF3">
    <property type="entry name" value="ENDOGLYCOCERAMIDASE"/>
    <property type="match status" value="1"/>
</dbReference>
<dbReference type="InterPro" id="IPR052066">
    <property type="entry name" value="Glycosphingolipid_Hydrolases"/>
</dbReference>
<feature type="chain" id="PRO_5022127965" evidence="4">
    <location>
        <begin position="32"/>
        <end position="499"/>
    </location>
</feature>
<proteinExistence type="inferred from homology"/>
<evidence type="ECO:0000256" key="3">
    <source>
        <dbReference type="RuleBase" id="RU361153"/>
    </source>
</evidence>
<evidence type="ECO:0000256" key="4">
    <source>
        <dbReference type="SAM" id="SignalP"/>
    </source>
</evidence>
<gene>
    <name evidence="6" type="ORF">FO059_00195</name>
</gene>
<dbReference type="GO" id="GO:0004553">
    <property type="term" value="F:hydrolase activity, hydrolyzing O-glycosyl compounds"/>
    <property type="evidence" value="ECO:0007669"/>
    <property type="project" value="InterPro"/>
</dbReference>
<feature type="signal peptide" evidence="4">
    <location>
        <begin position="1"/>
        <end position="31"/>
    </location>
</feature>
<reference evidence="6 7" key="1">
    <citation type="submission" date="2019-07" db="EMBL/GenBank/DDBJ databases">
        <title>Tomitella cavernea sp. nov., an actinomycete isolated from soil.</title>
        <authorList>
            <person name="Cheng J."/>
        </authorList>
    </citation>
    <scope>NUCLEOTIDE SEQUENCE [LARGE SCALE GENOMIC DNA]</scope>
    <source>
        <strain evidence="6 7">HY188</strain>
    </source>
</reference>
<keyword evidence="4" id="KW-0732">Signal</keyword>
<name>A0A516WZ18_9ACTN</name>
<evidence type="ECO:0000313" key="7">
    <source>
        <dbReference type="Proteomes" id="UP000317344"/>
    </source>
</evidence>
<dbReference type="AlphaFoldDB" id="A0A516WZ18"/>
<evidence type="ECO:0000256" key="2">
    <source>
        <dbReference type="ARBA" id="ARBA00023295"/>
    </source>
</evidence>
<dbReference type="InterPro" id="IPR017853">
    <property type="entry name" value="GH"/>
</dbReference>
<reference evidence="6 7" key="2">
    <citation type="submission" date="2019-07" db="EMBL/GenBank/DDBJ databases">
        <authorList>
            <person name="Huang Y."/>
        </authorList>
    </citation>
    <scope>NUCLEOTIDE SEQUENCE [LARGE SCALE GENOMIC DNA]</scope>
    <source>
        <strain evidence="6 7">HY188</strain>
    </source>
</reference>
<dbReference type="GO" id="GO:0000272">
    <property type="term" value="P:polysaccharide catabolic process"/>
    <property type="evidence" value="ECO:0007669"/>
    <property type="project" value="InterPro"/>
</dbReference>
<dbReference type="Proteomes" id="UP000317344">
    <property type="component" value="Chromosome"/>
</dbReference>
<dbReference type="InterPro" id="IPR001547">
    <property type="entry name" value="Glyco_hydro_5"/>
</dbReference>